<protein>
    <recommendedName>
        <fullName evidence="2">Secretion system C-terminal sorting domain-containing protein</fullName>
    </recommendedName>
</protein>
<feature type="domain" description="Secretion system C-terminal sorting" evidence="2">
    <location>
        <begin position="851"/>
        <end position="916"/>
    </location>
</feature>
<evidence type="ECO:0000313" key="3">
    <source>
        <dbReference type="EMBL" id="GAA4243768.1"/>
    </source>
</evidence>
<dbReference type="NCBIfam" id="TIGR04183">
    <property type="entry name" value="Por_Secre_tail"/>
    <property type="match status" value="1"/>
</dbReference>
<dbReference type="Pfam" id="PF18962">
    <property type="entry name" value="Por_Secre_tail"/>
    <property type="match status" value="1"/>
</dbReference>
<dbReference type="Proteomes" id="UP001501682">
    <property type="component" value="Unassembled WGS sequence"/>
</dbReference>
<accession>A0ABP8CV75</accession>
<proteinExistence type="predicted"/>
<dbReference type="EMBL" id="BAABCB010000018">
    <property type="protein sequence ID" value="GAA4243768.1"/>
    <property type="molecule type" value="Genomic_DNA"/>
</dbReference>
<name>A0ABP8CV75_9FLAO</name>
<keyword evidence="4" id="KW-1185">Reference proteome</keyword>
<dbReference type="InterPro" id="IPR026444">
    <property type="entry name" value="Secre_tail"/>
</dbReference>
<keyword evidence="1" id="KW-0732">Signal</keyword>
<sequence>MSMFLSELSKVYIVYTLNFVKMFFNLLNKSTNIMNKQLQFFILLALIGLSNFQLNAQTNGTYTNNNGTGDGLWSTPTNWTGGIIADATGIATLEADVNVNSDQSVGAIIITDAITISSASNSTLTFTTGNGNYIIENNAASGNVTIDCNITLATSGRFKNVSGASTIFTNGNTISSSTFGLTIENESSNPFEFHGEITGSGLFNIINAAGADGGVTFEATSDLSTFTGGFKTRNNPIIFNSTNVITDSNTIELEGSSTLTFNVADSFEGNIYKDSQVNNTSVVTFNKNQSNLGYLRVLTRPLSLGFAPEVTLVQFSSYTTSATEGVVDLQNYYSGVLRIGTTATEVSQTILDSWLLDGVEPTDGTIVQDASGYIRVPKIASTTADPIDWEDGSSWIGGIVPTATDNVIIQGNLQINTDVTVNDFTIIEVGAIERVKVEAGHSLTINGNAITKNNLFAYSTSSTFGSLIFNGTVNGDIRYYRYVNGNPNGNDLIASPVDQNFSTLANNNDAELVSNPSNPDQKLFGPFDNTNGEFLNWNKTGSDVIVPGEGYRAGTVSGSTMYFKGTVPNSPVANVSVTISNGGDTTYGLWNLIGNPFPSYLDFGEFWTENSGALNGGGGAYQAIYGYDANDANGSNYTIWNNINSSDKITPSQGFFVRTISGGTVTFTPAMRTLGTSDDFIVGRSSTPNFLLSELFLSNASSTQTTKIYFAEHQTRGLDPGYDAAAFTGSTNGIYTHLVEHNEGLEFAIQALPYNDFNDVVVPLGVKGDAGTQLTIGLNVETASIPSHINVYLEDNITNTWTLLNTGDYVFTPSDNLNGTGRFYIHYSSSALSIKDNLLNGLNIYSEQATKTVVIKGQLNTNTTAVVYDMHGRIVLQQALDTSNTTNIVEVNALRTGVYIVELKSETQNRTQKIIIN</sequence>
<comment type="caution">
    <text evidence="3">The sequence shown here is derived from an EMBL/GenBank/DDBJ whole genome shotgun (WGS) entry which is preliminary data.</text>
</comment>
<evidence type="ECO:0000313" key="4">
    <source>
        <dbReference type="Proteomes" id="UP001501682"/>
    </source>
</evidence>
<evidence type="ECO:0000259" key="2">
    <source>
        <dbReference type="Pfam" id="PF18962"/>
    </source>
</evidence>
<gene>
    <name evidence="3" type="ORF">GCM10022292_19680</name>
</gene>
<reference evidence="4" key="1">
    <citation type="journal article" date="2019" name="Int. J. Syst. Evol. Microbiol.">
        <title>The Global Catalogue of Microorganisms (GCM) 10K type strain sequencing project: providing services to taxonomists for standard genome sequencing and annotation.</title>
        <authorList>
            <consortium name="The Broad Institute Genomics Platform"/>
            <consortium name="The Broad Institute Genome Sequencing Center for Infectious Disease"/>
            <person name="Wu L."/>
            <person name="Ma J."/>
        </authorList>
    </citation>
    <scope>NUCLEOTIDE SEQUENCE [LARGE SCALE GENOMIC DNA]</scope>
    <source>
        <strain evidence="4">JCM 17633</strain>
    </source>
</reference>
<organism evidence="3 4">
    <name type="scientific">Winogradskyella damuponensis</name>
    <dbReference type="NCBI Taxonomy" id="943939"/>
    <lineage>
        <taxon>Bacteria</taxon>
        <taxon>Pseudomonadati</taxon>
        <taxon>Bacteroidota</taxon>
        <taxon>Flavobacteriia</taxon>
        <taxon>Flavobacteriales</taxon>
        <taxon>Flavobacteriaceae</taxon>
        <taxon>Winogradskyella</taxon>
    </lineage>
</organism>
<evidence type="ECO:0000256" key="1">
    <source>
        <dbReference type="ARBA" id="ARBA00022729"/>
    </source>
</evidence>